<reference evidence="2" key="1">
    <citation type="submission" date="2023-03" db="EMBL/GenBank/DDBJ databases">
        <title>Edaphobacter sp.</title>
        <authorList>
            <person name="Huber K.J."/>
            <person name="Papendorf J."/>
            <person name="Pilke C."/>
            <person name="Bunk B."/>
            <person name="Sproeer C."/>
            <person name="Pester M."/>
        </authorList>
    </citation>
    <scope>NUCLEOTIDE SEQUENCE</scope>
    <source>
        <strain evidence="1">DSM 109919</strain>
        <strain evidence="2">DSM 109920</strain>
    </source>
</reference>
<evidence type="ECO:0000313" key="2">
    <source>
        <dbReference type="EMBL" id="XBH14006.1"/>
    </source>
</evidence>
<evidence type="ECO:0000313" key="1">
    <source>
        <dbReference type="EMBL" id="XBH10577.1"/>
    </source>
</evidence>
<name>A0AAU7D9E3_9BACT</name>
<protein>
    <submittedName>
        <fullName evidence="2">Uncharacterized protein</fullName>
    </submittedName>
</protein>
<dbReference type="AlphaFoldDB" id="A0AAU7D9E3"/>
<dbReference type="EMBL" id="CP121195">
    <property type="protein sequence ID" value="XBH14006.1"/>
    <property type="molecule type" value="Genomic_DNA"/>
</dbReference>
<organism evidence="2">
    <name type="scientific">Edaphobacter paludis</name>
    <dbReference type="NCBI Taxonomy" id="3035702"/>
    <lineage>
        <taxon>Bacteria</taxon>
        <taxon>Pseudomonadati</taxon>
        <taxon>Acidobacteriota</taxon>
        <taxon>Terriglobia</taxon>
        <taxon>Terriglobales</taxon>
        <taxon>Acidobacteriaceae</taxon>
        <taxon>Edaphobacter</taxon>
    </lineage>
</organism>
<accession>A0AAU7D0A5</accession>
<sequence length="128" mass="14847">MSDSFVLGVGFVVDLEELAVVLDYISHDEHRWEAVSDDIGHWGDDRCVIIRYSNPSGADIPNEISFRFRCLPYDYPFFPIWLVCLHPSLAEPVRGGLYFEGEELKGDFLEDWRRFWHPIRKALPVFGA</sequence>
<dbReference type="EMBL" id="CP121194">
    <property type="protein sequence ID" value="XBH10577.1"/>
    <property type="molecule type" value="Genomic_DNA"/>
</dbReference>
<proteinExistence type="predicted"/>
<dbReference type="RefSeq" id="WP_348268083.1">
    <property type="nucleotide sequence ID" value="NZ_CP121194.1"/>
</dbReference>
<gene>
    <name evidence="1" type="ORF">P4G45_02285</name>
    <name evidence="2" type="ORF">P8936_02255</name>
</gene>
<dbReference type="KEGG" id="epl:P4G45_02285"/>
<accession>A0AAU7D9E3</accession>